<dbReference type="EMBL" id="MVGC01000142">
    <property type="protein sequence ID" value="RJE22977.1"/>
    <property type="molecule type" value="Genomic_DNA"/>
</dbReference>
<keyword evidence="8" id="KW-1185">Reference proteome</keyword>
<reference evidence="8" key="1">
    <citation type="submission" date="2017-02" db="EMBL/GenBank/DDBJ databases">
        <authorList>
            <person name="Tafer H."/>
            <person name="Lopandic K."/>
        </authorList>
    </citation>
    <scope>NUCLEOTIDE SEQUENCE [LARGE SCALE GENOMIC DNA]</scope>
    <source>
        <strain evidence="8">CBS 366.77</strain>
    </source>
</reference>
<comment type="cofactor">
    <cofactor evidence="1">
        <name>Cu(2+)</name>
        <dbReference type="ChEBI" id="CHEBI:29036"/>
    </cofactor>
</comment>
<evidence type="ECO:0000256" key="2">
    <source>
        <dbReference type="ARBA" id="ARBA00004613"/>
    </source>
</evidence>
<feature type="chain" id="PRO_5017208853" evidence="5">
    <location>
        <begin position="19"/>
        <end position="246"/>
    </location>
</feature>
<feature type="signal peptide" evidence="5">
    <location>
        <begin position="1"/>
        <end position="18"/>
    </location>
</feature>
<name>A0A3A2ZNJ2_9EURO</name>
<dbReference type="Gene3D" id="2.70.50.70">
    <property type="match status" value="1"/>
</dbReference>
<dbReference type="OrthoDB" id="4849160at2759"/>
<comment type="subcellular location">
    <subcellularLocation>
        <location evidence="2">Secreted</location>
    </subcellularLocation>
</comment>
<dbReference type="AlphaFoldDB" id="A0A3A2ZNJ2"/>
<accession>A0A3A2ZNJ2</accession>
<dbReference type="InterPro" id="IPR049892">
    <property type="entry name" value="AA9"/>
</dbReference>
<dbReference type="CDD" id="cd21175">
    <property type="entry name" value="LPMO_AA9"/>
    <property type="match status" value="1"/>
</dbReference>
<evidence type="ECO:0000256" key="5">
    <source>
        <dbReference type="SAM" id="SignalP"/>
    </source>
</evidence>
<evidence type="ECO:0000313" key="7">
    <source>
        <dbReference type="EMBL" id="RJE22977.1"/>
    </source>
</evidence>
<dbReference type="Pfam" id="PF03443">
    <property type="entry name" value="AA9"/>
    <property type="match status" value="1"/>
</dbReference>
<dbReference type="Proteomes" id="UP000266188">
    <property type="component" value="Unassembled WGS sequence"/>
</dbReference>
<evidence type="ECO:0000256" key="4">
    <source>
        <dbReference type="ARBA" id="ARBA00023157"/>
    </source>
</evidence>
<evidence type="ECO:0000256" key="1">
    <source>
        <dbReference type="ARBA" id="ARBA00001973"/>
    </source>
</evidence>
<protein>
    <submittedName>
        <fullName evidence="7">Endo-glucanase</fullName>
    </submittedName>
</protein>
<feature type="domain" description="Auxiliary Activity family 9 catalytic" evidence="6">
    <location>
        <begin position="19"/>
        <end position="234"/>
    </location>
</feature>
<keyword evidence="3" id="KW-0964">Secreted</keyword>
<dbReference type="PANTHER" id="PTHR33353:SF34">
    <property type="entry name" value="ENDO-BETA-1,4-GLUCANASE D"/>
    <property type="match status" value="1"/>
</dbReference>
<dbReference type="STRING" id="2070753.A0A3A2ZNJ2"/>
<sequence length="246" mass="26137">MPLSKIVSVLATATLVAGHGYISGITANGKQYGGYLVDKYSYMDNPPDTIGWSTTATDLGFVDGSGYQTPDIICHRDAKPGKLTAEVAAGSDVELQWTTWPESHHGPLITYLASCNGDCANVDKSTLKFFKIDAKGLVDGSNPPGTWASDNMISDNNTWTVTIPKDIADGNYVLRNEIIALHSAGNKNGAQNYPQCLNVKVTGGGNAKPTGTAGEQLYKNTDPGILVNIYSPIDQYAMPGPAMYNA</sequence>
<organism evidence="7 8">
    <name type="scientific">Aspergillus sclerotialis</name>
    <dbReference type="NCBI Taxonomy" id="2070753"/>
    <lineage>
        <taxon>Eukaryota</taxon>
        <taxon>Fungi</taxon>
        <taxon>Dikarya</taxon>
        <taxon>Ascomycota</taxon>
        <taxon>Pezizomycotina</taxon>
        <taxon>Eurotiomycetes</taxon>
        <taxon>Eurotiomycetidae</taxon>
        <taxon>Eurotiales</taxon>
        <taxon>Aspergillaceae</taxon>
        <taxon>Aspergillus</taxon>
        <taxon>Aspergillus subgen. Polypaecilum</taxon>
    </lineage>
</organism>
<evidence type="ECO:0000256" key="3">
    <source>
        <dbReference type="ARBA" id="ARBA00022525"/>
    </source>
</evidence>
<dbReference type="InterPro" id="IPR005103">
    <property type="entry name" value="AA9_LPMO"/>
</dbReference>
<keyword evidence="5" id="KW-0732">Signal</keyword>
<proteinExistence type="predicted"/>
<dbReference type="GO" id="GO:0005576">
    <property type="term" value="C:extracellular region"/>
    <property type="evidence" value="ECO:0007669"/>
    <property type="project" value="UniProtKB-SubCell"/>
</dbReference>
<dbReference type="PANTHER" id="PTHR33353">
    <property type="entry name" value="PUTATIVE (AFU_ORTHOLOGUE AFUA_1G12560)-RELATED"/>
    <property type="match status" value="1"/>
</dbReference>
<gene>
    <name evidence="7" type="ORF">PHISCL_04704</name>
</gene>
<comment type="caution">
    <text evidence="7">The sequence shown here is derived from an EMBL/GenBank/DDBJ whole genome shotgun (WGS) entry which is preliminary data.</text>
</comment>
<evidence type="ECO:0000313" key="8">
    <source>
        <dbReference type="Proteomes" id="UP000266188"/>
    </source>
</evidence>
<evidence type="ECO:0000259" key="6">
    <source>
        <dbReference type="Pfam" id="PF03443"/>
    </source>
</evidence>
<keyword evidence="4" id="KW-1015">Disulfide bond</keyword>